<evidence type="ECO:0000313" key="3">
    <source>
        <dbReference type="Proteomes" id="UP000095362"/>
    </source>
</evidence>
<evidence type="ECO:0000313" key="2">
    <source>
        <dbReference type="EMBL" id="CUO74033.1"/>
    </source>
</evidence>
<protein>
    <submittedName>
        <fullName evidence="2">Domain of uncharacterized function (DUF955)</fullName>
    </submittedName>
</protein>
<dbReference type="Pfam" id="PF06114">
    <property type="entry name" value="Peptidase_M78"/>
    <property type="match status" value="1"/>
</dbReference>
<dbReference type="EMBL" id="CYZK01000025">
    <property type="protein sequence ID" value="CUO74033.1"/>
    <property type="molecule type" value="Genomic_DNA"/>
</dbReference>
<organism evidence="2 3">
    <name type="scientific">Coprococcus comes</name>
    <dbReference type="NCBI Taxonomy" id="410072"/>
    <lineage>
        <taxon>Bacteria</taxon>
        <taxon>Bacillati</taxon>
        <taxon>Bacillota</taxon>
        <taxon>Clostridia</taxon>
        <taxon>Lachnospirales</taxon>
        <taxon>Lachnospiraceae</taxon>
        <taxon>Coprococcus</taxon>
    </lineage>
</organism>
<dbReference type="Proteomes" id="UP000095362">
    <property type="component" value="Unassembled WGS sequence"/>
</dbReference>
<sequence length="155" mass="17878">MNKLEHLEQEAFDSNVKIHDYYLGEDNLKGFYINGNIAINTSVGTTAEKSCVLAEELGHHYTSVGNILDLTSAANRKQERQARLWAYNKQIGLIGLVRAFEHGCQNRFEIAEYLEVTEEFLEECIECYRNKYGICKRVDNYVVYFIPQLSVMKLV</sequence>
<gene>
    <name evidence="2" type="ORF">ERS852481_02756</name>
</gene>
<dbReference type="RefSeq" id="WP_055261975.1">
    <property type="nucleotide sequence ID" value="NZ_CYZK01000025.1"/>
</dbReference>
<evidence type="ECO:0000259" key="1">
    <source>
        <dbReference type="Pfam" id="PF06114"/>
    </source>
</evidence>
<reference evidence="2 3" key="1">
    <citation type="submission" date="2015-09" db="EMBL/GenBank/DDBJ databases">
        <authorList>
            <consortium name="Pathogen Informatics"/>
        </authorList>
    </citation>
    <scope>NUCLEOTIDE SEQUENCE [LARGE SCALE GENOMIC DNA]</scope>
    <source>
        <strain evidence="2 3">2789STDY5834866</strain>
    </source>
</reference>
<proteinExistence type="predicted"/>
<dbReference type="AlphaFoldDB" id="A0A174HGK5"/>
<name>A0A174HGK5_9FIRM</name>
<accession>A0A174HGK5</accession>
<dbReference type="InterPro" id="IPR010359">
    <property type="entry name" value="IrrE_HExxH"/>
</dbReference>
<feature type="domain" description="IrrE N-terminal-like" evidence="1">
    <location>
        <begin position="22"/>
        <end position="122"/>
    </location>
</feature>